<feature type="transmembrane region" description="Helical" evidence="8">
    <location>
        <begin position="181"/>
        <end position="211"/>
    </location>
</feature>
<feature type="transmembrane region" description="Helical" evidence="8">
    <location>
        <begin position="246"/>
        <end position="270"/>
    </location>
</feature>
<comment type="subcellular location">
    <subcellularLocation>
        <location evidence="1">Cell membrane</location>
        <topology evidence="1">Multi-pass membrane protein</topology>
    </subcellularLocation>
</comment>
<evidence type="ECO:0000256" key="8">
    <source>
        <dbReference type="SAM" id="Phobius"/>
    </source>
</evidence>
<evidence type="ECO:0000256" key="5">
    <source>
        <dbReference type="ARBA" id="ARBA00022692"/>
    </source>
</evidence>
<evidence type="ECO:0000256" key="4">
    <source>
        <dbReference type="ARBA" id="ARBA00022475"/>
    </source>
</evidence>
<feature type="transmembrane region" description="Helical" evidence="8">
    <location>
        <begin position="282"/>
        <end position="304"/>
    </location>
</feature>
<comment type="caution">
    <text evidence="9">The sequence shown here is derived from an EMBL/GenBank/DDBJ whole genome shotgun (WGS) entry which is preliminary data.</text>
</comment>
<evidence type="ECO:0000256" key="2">
    <source>
        <dbReference type="ARBA" id="ARBA00007935"/>
    </source>
</evidence>
<reference evidence="9 10" key="1">
    <citation type="submission" date="2019-02" db="EMBL/GenBank/DDBJ databases">
        <title>Draft genome sequence of Amycolatopsis sp. 8-3EHSu isolated from roots of Suaeda maritima.</title>
        <authorList>
            <person name="Duangmal K."/>
            <person name="Chantavorakit T."/>
        </authorList>
    </citation>
    <scope>NUCLEOTIDE SEQUENCE [LARGE SCALE GENOMIC DNA]</scope>
    <source>
        <strain evidence="9 10">8-3EHSu</strain>
    </source>
</reference>
<dbReference type="Proteomes" id="UP000292003">
    <property type="component" value="Unassembled WGS sequence"/>
</dbReference>
<name>A0A4Q7J5C7_9PSEU</name>
<evidence type="ECO:0000313" key="9">
    <source>
        <dbReference type="EMBL" id="RZQ61872.1"/>
    </source>
</evidence>
<dbReference type="InterPro" id="IPR000522">
    <property type="entry name" value="ABC_transptr_permease_BtuC"/>
</dbReference>
<dbReference type="PANTHER" id="PTHR30472">
    <property type="entry name" value="FERRIC ENTEROBACTIN TRANSPORT SYSTEM PERMEASE PROTEIN"/>
    <property type="match status" value="1"/>
</dbReference>
<evidence type="ECO:0000256" key="1">
    <source>
        <dbReference type="ARBA" id="ARBA00004651"/>
    </source>
</evidence>
<dbReference type="Pfam" id="PF01032">
    <property type="entry name" value="FecCD"/>
    <property type="match status" value="1"/>
</dbReference>
<comment type="similarity">
    <text evidence="2">Belongs to the binding-protein-dependent transport system permease family. FecCD subfamily.</text>
</comment>
<evidence type="ECO:0000256" key="3">
    <source>
        <dbReference type="ARBA" id="ARBA00022448"/>
    </source>
</evidence>
<feature type="transmembrane region" description="Helical" evidence="8">
    <location>
        <begin position="62"/>
        <end position="83"/>
    </location>
</feature>
<dbReference type="Gene3D" id="1.10.3470.10">
    <property type="entry name" value="ABC transporter involved in vitamin B12 uptake, BtuC"/>
    <property type="match status" value="1"/>
</dbReference>
<evidence type="ECO:0000313" key="10">
    <source>
        <dbReference type="Proteomes" id="UP000292003"/>
    </source>
</evidence>
<dbReference type="SUPFAM" id="SSF81345">
    <property type="entry name" value="ABC transporter involved in vitamin B12 uptake, BtuC"/>
    <property type="match status" value="1"/>
</dbReference>
<keyword evidence="10" id="KW-1185">Reference proteome</keyword>
<dbReference type="AlphaFoldDB" id="A0A4Q7J5C7"/>
<accession>A0A4Q7J5C7</accession>
<keyword evidence="6 8" id="KW-1133">Transmembrane helix</keyword>
<keyword evidence="3" id="KW-0813">Transport</keyword>
<keyword evidence="7 8" id="KW-0472">Membrane</keyword>
<evidence type="ECO:0000256" key="6">
    <source>
        <dbReference type="ARBA" id="ARBA00022989"/>
    </source>
</evidence>
<proteinExistence type="inferred from homology"/>
<keyword evidence="5 8" id="KW-0812">Transmembrane</keyword>
<organism evidence="9 10">
    <name type="scientific">Amycolatopsis suaedae</name>
    <dbReference type="NCBI Taxonomy" id="2510978"/>
    <lineage>
        <taxon>Bacteria</taxon>
        <taxon>Bacillati</taxon>
        <taxon>Actinomycetota</taxon>
        <taxon>Actinomycetes</taxon>
        <taxon>Pseudonocardiales</taxon>
        <taxon>Pseudonocardiaceae</taxon>
        <taxon>Amycolatopsis</taxon>
    </lineage>
</organism>
<evidence type="ECO:0000256" key="7">
    <source>
        <dbReference type="ARBA" id="ARBA00023136"/>
    </source>
</evidence>
<dbReference type="GO" id="GO:0033214">
    <property type="term" value="P:siderophore-iron import into cell"/>
    <property type="evidence" value="ECO:0007669"/>
    <property type="project" value="TreeGrafter"/>
</dbReference>
<protein>
    <submittedName>
        <fullName evidence="9">Iron ABC transporter permease</fullName>
    </submittedName>
</protein>
<dbReference type="EMBL" id="SFCC01000011">
    <property type="protein sequence ID" value="RZQ61872.1"/>
    <property type="molecule type" value="Genomic_DNA"/>
</dbReference>
<dbReference type="GO" id="GO:0022857">
    <property type="term" value="F:transmembrane transporter activity"/>
    <property type="evidence" value="ECO:0007669"/>
    <property type="project" value="InterPro"/>
</dbReference>
<feature type="transmembrane region" description="Helical" evidence="8">
    <location>
        <begin position="149"/>
        <end position="169"/>
    </location>
</feature>
<dbReference type="InterPro" id="IPR037294">
    <property type="entry name" value="ABC_BtuC-like"/>
</dbReference>
<feature type="transmembrane region" description="Helical" evidence="8">
    <location>
        <begin position="120"/>
        <end position="137"/>
    </location>
</feature>
<dbReference type="CDD" id="cd06550">
    <property type="entry name" value="TM_ABC_iron-siderophores_like"/>
    <property type="match status" value="1"/>
</dbReference>
<dbReference type="PANTHER" id="PTHR30472:SF67">
    <property type="entry name" value="PERMEASE OF ABC TRANSPORTER-RELATED"/>
    <property type="match status" value="1"/>
</dbReference>
<keyword evidence="4" id="KW-1003">Cell membrane</keyword>
<feature type="transmembrane region" description="Helical" evidence="8">
    <location>
        <begin position="90"/>
        <end position="114"/>
    </location>
</feature>
<sequence>MFTALAVLLVLAMTAGIAYGSVTVPPDVVWQVLFHRITALGDPSGWTLTQDAIVWDLRLPRVLLSALVGAGLAVVGVATQALVRNPLADPFLLGISSGASVGAVASIVLGVSFWGVTSHALAGVVGAMLTFGLVYLLARTWGGLAPTRLLLVGVVVGYALLGVTNYLVLQADDPGKTNSALFWLFGSLAGARWADLGVPAVALAVGIVALLARARGMNALLVGDETAAGLGVPANRLRGELFTSTSLVTGVMVALSGAIYFVGLVVPHAVRLLVGSDHRRVLPAAVLAGAGFLVLVDLLARFLLRPQEIPVGVLTSVIGAPVFLALMARRRRLSETGL</sequence>
<dbReference type="GO" id="GO:0005886">
    <property type="term" value="C:plasma membrane"/>
    <property type="evidence" value="ECO:0007669"/>
    <property type="project" value="UniProtKB-SubCell"/>
</dbReference>
<dbReference type="OrthoDB" id="9782305at2"/>
<gene>
    <name evidence="9" type="ORF">EWH70_22370</name>
</gene>
<dbReference type="FunFam" id="1.10.3470.10:FF:000001">
    <property type="entry name" value="Vitamin B12 ABC transporter permease BtuC"/>
    <property type="match status" value="1"/>
</dbReference>
<feature type="transmembrane region" description="Helical" evidence="8">
    <location>
        <begin position="311"/>
        <end position="328"/>
    </location>
</feature>